<sequence>MSLAILHMGKRALGLDDETYRALLYRLTGKQSAKDLSVSEKRLVVNEMKACGFEPSVKRLEGKYAKKLQALWIAGWNLGIIRDRSDKALLSFVKRQTGIDHIRFLRDGDDATKAIEALKNWLQREGGVDWKGKKIQDSLQKLLGHKMPGYLILCAQWKRLNPHGSFDCEAFHQGVMAVSGKGMGEMDVFAFRQVMNLWGRKIRKGVKSEG</sequence>
<dbReference type="PATRIC" id="fig|1094502.3.peg.1404"/>
<dbReference type="HOGENOM" id="CLU_107084_0_0_5"/>
<reference evidence="1 2" key="1">
    <citation type="journal article" date="2013" name="PLoS Genet.">
        <title>A gene transfer agent and a dynamic repertoire of secretion systems hold the keys to the explosive radiation of the emerging pathogen Bartonella.</title>
        <authorList>
            <person name="Guy L."/>
            <person name="Nystedt B."/>
            <person name="Toft C."/>
            <person name="Zaremba-Niedzwiedzka K."/>
            <person name="Berglund E.C."/>
            <person name="Granberg F."/>
            <person name="Naslund K."/>
            <person name="Eriksson A.S."/>
            <person name="Andersson S.G."/>
        </authorList>
    </citation>
    <scope>NUCLEOTIDE SEQUENCE [LARGE SCALE GENOMIC DNA]</scope>
    <source>
        <strain evidence="1">Tweed</strain>
    </source>
</reference>
<dbReference type="RefSeq" id="WP_010705507.1">
    <property type="nucleotide sequence ID" value="NZ_KB915634.1"/>
</dbReference>
<gene>
    <name evidence="1" type="ORF">BVtw_12050</name>
</gene>
<organism evidence="1 2">
    <name type="scientific">Bartonella vinsonii subsp. berkhoffii str. Tweed</name>
    <dbReference type="NCBI Taxonomy" id="1094502"/>
    <lineage>
        <taxon>Bacteria</taxon>
        <taxon>Pseudomonadati</taxon>
        <taxon>Pseudomonadota</taxon>
        <taxon>Alphaproteobacteria</taxon>
        <taxon>Hyphomicrobiales</taxon>
        <taxon>Bartonellaceae</taxon>
        <taxon>Bartonella</taxon>
    </lineage>
</organism>
<evidence type="ECO:0000313" key="2">
    <source>
        <dbReference type="Proteomes" id="UP000014011"/>
    </source>
</evidence>
<dbReference type="AlphaFoldDB" id="N6UQ34"/>
<dbReference type="Pfam" id="PF06252">
    <property type="entry name" value="GemA"/>
    <property type="match status" value="1"/>
</dbReference>
<accession>N6UQ34</accession>
<protein>
    <recommendedName>
        <fullName evidence="3">Mu-like prophage protein gp16</fullName>
    </recommendedName>
</protein>
<comment type="caution">
    <text evidence="1">The sequence shown here is derived from an EMBL/GenBank/DDBJ whole genome shotgun (WGS) entry which is preliminary data.</text>
</comment>
<evidence type="ECO:0008006" key="3">
    <source>
        <dbReference type="Google" id="ProtNLM"/>
    </source>
</evidence>
<dbReference type="EMBL" id="AGWD01000016">
    <property type="protein sequence ID" value="ENN94449.1"/>
    <property type="molecule type" value="Genomic_DNA"/>
</dbReference>
<dbReference type="InterPro" id="IPR009363">
    <property type="entry name" value="Phage_Mu_Gp16"/>
</dbReference>
<evidence type="ECO:0000313" key="1">
    <source>
        <dbReference type="EMBL" id="ENN94449.1"/>
    </source>
</evidence>
<dbReference type="Proteomes" id="UP000014011">
    <property type="component" value="Unassembled WGS sequence"/>
</dbReference>
<name>N6UQ34_BARVB</name>
<proteinExistence type="predicted"/>